<evidence type="ECO:0000313" key="1">
    <source>
        <dbReference type="EMBL" id="RHY14019.1"/>
    </source>
</evidence>
<proteinExistence type="predicted"/>
<keyword evidence="2" id="KW-1185">Reference proteome</keyword>
<feature type="non-terminal residue" evidence="1">
    <location>
        <position position="305"/>
    </location>
</feature>
<name>A0A418AET2_9STRA</name>
<protein>
    <submittedName>
        <fullName evidence="1">Uncharacterized protein</fullName>
    </submittedName>
</protein>
<sequence>MSKAPMAPQTYRALKQAFVDGTVTPKPKKNAHTAKGHSGTEVAMLLSNYMQGTGAFDAPAFGPTDTPPSHDIDVVVTTLHDLSSKSRDDIVTAKWKPLSRPFLLCWYAKDPTCGVAKALADDTDLQLVTIDSCVDKAVKLGERVKGGEKLSPHETDDVMAFLLRRSRDEAKVFEVEMVRRLTHLSDVECTARVSQLHPVLDDKTSLSEADMLARPPPVSSIDWVIFVDASDEAALVTSLDESAKEALQTKIASWKASQAALTAYTNSTVRHTSELIQPSQGVHAIQSKRKALFADLYDCFLQLSE</sequence>
<evidence type="ECO:0000313" key="2">
    <source>
        <dbReference type="Proteomes" id="UP000285060"/>
    </source>
</evidence>
<reference evidence="1 2" key="1">
    <citation type="submission" date="2018-08" db="EMBL/GenBank/DDBJ databases">
        <title>Aphanomyces genome sequencing and annotation.</title>
        <authorList>
            <person name="Minardi D."/>
            <person name="Oidtmann B."/>
            <person name="Van Der Giezen M."/>
            <person name="Studholme D.J."/>
        </authorList>
    </citation>
    <scope>NUCLEOTIDE SEQUENCE [LARGE SCALE GENOMIC DNA]</scope>
    <source>
        <strain evidence="1 2">NJM0002</strain>
    </source>
</reference>
<organism evidence="1 2">
    <name type="scientific">Aphanomyces invadans</name>
    <dbReference type="NCBI Taxonomy" id="157072"/>
    <lineage>
        <taxon>Eukaryota</taxon>
        <taxon>Sar</taxon>
        <taxon>Stramenopiles</taxon>
        <taxon>Oomycota</taxon>
        <taxon>Saprolegniomycetes</taxon>
        <taxon>Saprolegniales</taxon>
        <taxon>Verrucalvaceae</taxon>
        <taxon>Aphanomyces</taxon>
    </lineage>
</organism>
<dbReference type="EMBL" id="QUSY01004296">
    <property type="protein sequence ID" value="RHY14019.1"/>
    <property type="molecule type" value="Genomic_DNA"/>
</dbReference>
<comment type="caution">
    <text evidence="1">The sequence shown here is derived from an EMBL/GenBank/DDBJ whole genome shotgun (WGS) entry which is preliminary data.</text>
</comment>
<dbReference type="VEuPathDB" id="FungiDB:H310_02910"/>
<dbReference type="Proteomes" id="UP000285060">
    <property type="component" value="Unassembled WGS sequence"/>
</dbReference>
<dbReference type="AlphaFoldDB" id="A0A418AET2"/>
<accession>A0A418AET2</accession>
<gene>
    <name evidence="1" type="ORF">DYB32_010880</name>
</gene>